<keyword evidence="4" id="KW-1185">Reference proteome</keyword>
<sequence>MRLSSESPTMNIYVRSTPRRKTVVSFGYGTKYGSLTALTSDHVKFGTIKLLSAMLYMKGNRIHTSPSAIDMPLVANPHKPKVARLTRETFRRQPAMYGGNMRISGVRLISPIVHFIALTLGGAVVGWLKPHQQRALRSSNFKIPKQRCSGRMHCGIATSQGTISQPAYSPKRISERTEWILTECDENENFPSPTRNPSHKQTAVAVGESIGL</sequence>
<dbReference type="EMBL" id="JAULSN010000006">
    <property type="protein sequence ID" value="KAK3369061.1"/>
    <property type="molecule type" value="Genomic_DNA"/>
</dbReference>
<keyword evidence="2" id="KW-1133">Transmembrane helix</keyword>
<reference evidence="3" key="1">
    <citation type="journal article" date="2023" name="Mol. Phylogenet. Evol.">
        <title>Genome-scale phylogeny and comparative genomics of the fungal order Sordariales.</title>
        <authorList>
            <person name="Hensen N."/>
            <person name="Bonometti L."/>
            <person name="Westerberg I."/>
            <person name="Brannstrom I.O."/>
            <person name="Guillou S."/>
            <person name="Cros-Aarteil S."/>
            <person name="Calhoun S."/>
            <person name="Haridas S."/>
            <person name="Kuo A."/>
            <person name="Mondo S."/>
            <person name="Pangilinan J."/>
            <person name="Riley R."/>
            <person name="LaButti K."/>
            <person name="Andreopoulos B."/>
            <person name="Lipzen A."/>
            <person name="Chen C."/>
            <person name="Yan M."/>
            <person name="Daum C."/>
            <person name="Ng V."/>
            <person name="Clum A."/>
            <person name="Steindorff A."/>
            <person name="Ohm R.A."/>
            <person name="Martin F."/>
            <person name="Silar P."/>
            <person name="Natvig D.O."/>
            <person name="Lalanne C."/>
            <person name="Gautier V."/>
            <person name="Ament-Velasquez S.L."/>
            <person name="Kruys A."/>
            <person name="Hutchinson M.I."/>
            <person name="Powell A.J."/>
            <person name="Barry K."/>
            <person name="Miller A.N."/>
            <person name="Grigoriev I.V."/>
            <person name="Debuchy R."/>
            <person name="Gladieux P."/>
            <person name="Hiltunen Thoren M."/>
            <person name="Johannesson H."/>
        </authorList>
    </citation>
    <scope>NUCLEOTIDE SEQUENCE</scope>
    <source>
        <strain evidence="3">CBS 958.72</strain>
    </source>
</reference>
<comment type="caution">
    <text evidence="3">The sequence shown here is derived from an EMBL/GenBank/DDBJ whole genome shotgun (WGS) entry which is preliminary data.</text>
</comment>
<accession>A0AAE0K428</accession>
<keyword evidence="2" id="KW-0812">Transmembrane</keyword>
<reference evidence="3" key="2">
    <citation type="submission" date="2023-06" db="EMBL/GenBank/DDBJ databases">
        <authorList>
            <consortium name="Lawrence Berkeley National Laboratory"/>
            <person name="Haridas S."/>
            <person name="Hensen N."/>
            <person name="Bonometti L."/>
            <person name="Westerberg I."/>
            <person name="Brannstrom I.O."/>
            <person name="Guillou S."/>
            <person name="Cros-Aarteil S."/>
            <person name="Calhoun S."/>
            <person name="Kuo A."/>
            <person name="Mondo S."/>
            <person name="Pangilinan J."/>
            <person name="Riley R."/>
            <person name="Labutti K."/>
            <person name="Andreopoulos B."/>
            <person name="Lipzen A."/>
            <person name="Chen C."/>
            <person name="Yanf M."/>
            <person name="Daum C."/>
            <person name="Ng V."/>
            <person name="Clum A."/>
            <person name="Steindorff A."/>
            <person name="Ohm R."/>
            <person name="Martin F."/>
            <person name="Silar P."/>
            <person name="Natvig D."/>
            <person name="Lalanne C."/>
            <person name="Gautier V."/>
            <person name="Ament-Velasquez S.L."/>
            <person name="Kruys A."/>
            <person name="Hutchinson M.I."/>
            <person name="Powell A.J."/>
            <person name="Barry K."/>
            <person name="Miller A.N."/>
            <person name="Grigoriev I.V."/>
            <person name="Debuchy R."/>
            <person name="Gladieux P."/>
            <person name="Thoren M.H."/>
            <person name="Johannesson H."/>
        </authorList>
    </citation>
    <scope>NUCLEOTIDE SEQUENCE</scope>
    <source>
        <strain evidence="3">CBS 958.72</strain>
    </source>
</reference>
<dbReference type="AlphaFoldDB" id="A0AAE0K428"/>
<feature type="region of interest" description="Disordered" evidence="1">
    <location>
        <begin position="188"/>
        <end position="212"/>
    </location>
</feature>
<gene>
    <name evidence="3" type="ORF">B0T24DRAFT_351154</name>
</gene>
<organism evidence="3 4">
    <name type="scientific">Lasiosphaeria ovina</name>
    <dbReference type="NCBI Taxonomy" id="92902"/>
    <lineage>
        <taxon>Eukaryota</taxon>
        <taxon>Fungi</taxon>
        <taxon>Dikarya</taxon>
        <taxon>Ascomycota</taxon>
        <taxon>Pezizomycotina</taxon>
        <taxon>Sordariomycetes</taxon>
        <taxon>Sordariomycetidae</taxon>
        <taxon>Sordariales</taxon>
        <taxon>Lasiosphaeriaceae</taxon>
        <taxon>Lasiosphaeria</taxon>
    </lineage>
</organism>
<feature type="compositionally biased region" description="Polar residues" evidence="1">
    <location>
        <begin position="189"/>
        <end position="201"/>
    </location>
</feature>
<evidence type="ECO:0000313" key="4">
    <source>
        <dbReference type="Proteomes" id="UP001287356"/>
    </source>
</evidence>
<protein>
    <submittedName>
        <fullName evidence="3">Uncharacterized protein</fullName>
    </submittedName>
</protein>
<feature type="transmembrane region" description="Helical" evidence="2">
    <location>
        <begin position="108"/>
        <end position="128"/>
    </location>
</feature>
<evidence type="ECO:0000256" key="1">
    <source>
        <dbReference type="SAM" id="MobiDB-lite"/>
    </source>
</evidence>
<evidence type="ECO:0000313" key="3">
    <source>
        <dbReference type="EMBL" id="KAK3369061.1"/>
    </source>
</evidence>
<name>A0AAE0K428_9PEZI</name>
<evidence type="ECO:0000256" key="2">
    <source>
        <dbReference type="SAM" id="Phobius"/>
    </source>
</evidence>
<dbReference type="Proteomes" id="UP001287356">
    <property type="component" value="Unassembled WGS sequence"/>
</dbReference>
<proteinExistence type="predicted"/>
<keyword evidence="2" id="KW-0472">Membrane</keyword>